<dbReference type="GO" id="GO:0006874">
    <property type="term" value="P:intracellular calcium ion homeostasis"/>
    <property type="evidence" value="ECO:0007669"/>
    <property type="project" value="TreeGrafter"/>
</dbReference>
<dbReference type="Pfam" id="PF01699">
    <property type="entry name" value="Na_Ca_ex"/>
    <property type="match status" value="2"/>
</dbReference>
<proteinExistence type="predicted"/>
<dbReference type="InterPro" id="IPR004481">
    <property type="entry name" value="K/Na/Ca-exchanger"/>
</dbReference>
<protein>
    <submittedName>
        <fullName evidence="7">K+-dependent Na+/Ca+ exchanger related-protein</fullName>
    </submittedName>
</protein>
<feature type="domain" description="Sodium/calcium exchanger membrane region" evidence="6">
    <location>
        <begin position="175"/>
        <end position="308"/>
    </location>
</feature>
<feature type="domain" description="Sodium/calcium exchanger membrane region" evidence="6">
    <location>
        <begin position="3"/>
        <end position="143"/>
    </location>
</feature>
<accession>A0A1W1B8C4</accession>
<dbReference type="PANTHER" id="PTHR10846:SF8">
    <property type="entry name" value="INNER MEMBRANE PROTEIN YRBG"/>
    <property type="match status" value="1"/>
</dbReference>
<gene>
    <name evidence="7" type="ORF">MNB_SV-6-448</name>
</gene>
<dbReference type="InterPro" id="IPR044880">
    <property type="entry name" value="NCX_ion-bd_dom_sf"/>
</dbReference>
<organism evidence="7">
    <name type="scientific">hydrothermal vent metagenome</name>
    <dbReference type="NCBI Taxonomy" id="652676"/>
    <lineage>
        <taxon>unclassified sequences</taxon>
        <taxon>metagenomes</taxon>
        <taxon>ecological metagenomes</taxon>
    </lineage>
</organism>
<feature type="transmembrane region" description="Helical" evidence="5">
    <location>
        <begin position="206"/>
        <end position="230"/>
    </location>
</feature>
<sequence>MNFVIFVIAMATLIWGADILVRESERIAKRFDISEFVIGATLIALGTSLPEMAASIAASADGKPDIAIANVIGSNILNITLVLGTIFIMTKSINPDRDFFAKDSTWAMVPVFVLILMIFDGVVSRFDATLLLLLMGAYIMFLLREARGIISEQLEGIEEDLADDSDFSWLKSMPFVAVGLVMIIVGANFTIDSASAIAKDFGISEWVIGIVMVSLGTSLPELVVSISAAVKGKVDMAIGNIIGSNMANTTIVLSAAALTKPLKFEVSAYIFDITTMLIATMMLVFITANKLYSKPAGISLFIVLGLFLEHTLSTINAS</sequence>
<dbReference type="NCBIfam" id="TIGR00367">
    <property type="entry name" value="calcium/sodium antiporter"/>
    <property type="match status" value="1"/>
</dbReference>
<feature type="transmembrane region" description="Helical" evidence="5">
    <location>
        <begin position="298"/>
        <end position="317"/>
    </location>
</feature>
<dbReference type="AlphaFoldDB" id="A0A1W1B8C4"/>
<evidence type="ECO:0000256" key="2">
    <source>
        <dbReference type="ARBA" id="ARBA00022692"/>
    </source>
</evidence>
<feature type="transmembrane region" description="Helical" evidence="5">
    <location>
        <begin position="6"/>
        <end position="24"/>
    </location>
</feature>
<keyword evidence="2 5" id="KW-0812">Transmembrane</keyword>
<feature type="transmembrane region" description="Helical" evidence="5">
    <location>
        <begin position="36"/>
        <end position="60"/>
    </location>
</feature>
<dbReference type="GO" id="GO:0008273">
    <property type="term" value="F:calcium, potassium:sodium antiporter activity"/>
    <property type="evidence" value="ECO:0007669"/>
    <property type="project" value="TreeGrafter"/>
</dbReference>
<evidence type="ECO:0000256" key="1">
    <source>
        <dbReference type="ARBA" id="ARBA00004141"/>
    </source>
</evidence>
<name>A0A1W1B8C4_9ZZZZ</name>
<evidence type="ECO:0000256" key="4">
    <source>
        <dbReference type="ARBA" id="ARBA00023136"/>
    </source>
</evidence>
<dbReference type="GO" id="GO:0005886">
    <property type="term" value="C:plasma membrane"/>
    <property type="evidence" value="ECO:0007669"/>
    <property type="project" value="TreeGrafter"/>
</dbReference>
<evidence type="ECO:0000256" key="3">
    <source>
        <dbReference type="ARBA" id="ARBA00022989"/>
    </source>
</evidence>
<feature type="transmembrane region" description="Helical" evidence="5">
    <location>
        <begin position="175"/>
        <end position="194"/>
    </location>
</feature>
<dbReference type="EMBL" id="FPHC01000001">
    <property type="protein sequence ID" value="SFV49764.1"/>
    <property type="molecule type" value="Genomic_DNA"/>
</dbReference>
<feature type="transmembrane region" description="Helical" evidence="5">
    <location>
        <begin position="268"/>
        <end position="286"/>
    </location>
</feature>
<keyword evidence="3 5" id="KW-1133">Transmembrane helix</keyword>
<dbReference type="GO" id="GO:0005262">
    <property type="term" value="F:calcium channel activity"/>
    <property type="evidence" value="ECO:0007669"/>
    <property type="project" value="TreeGrafter"/>
</dbReference>
<feature type="transmembrane region" description="Helical" evidence="5">
    <location>
        <begin position="100"/>
        <end position="119"/>
    </location>
</feature>
<feature type="transmembrane region" description="Helical" evidence="5">
    <location>
        <begin position="237"/>
        <end position="256"/>
    </location>
</feature>
<dbReference type="InterPro" id="IPR004837">
    <property type="entry name" value="NaCa_Exmemb"/>
</dbReference>
<evidence type="ECO:0000313" key="7">
    <source>
        <dbReference type="EMBL" id="SFV49764.1"/>
    </source>
</evidence>
<feature type="transmembrane region" description="Helical" evidence="5">
    <location>
        <begin position="66"/>
        <end position="88"/>
    </location>
</feature>
<reference evidence="7" key="1">
    <citation type="submission" date="2016-10" db="EMBL/GenBank/DDBJ databases">
        <authorList>
            <person name="de Groot N.N."/>
        </authorList>
    </citation>
    <scope>NUCLEOTIDE SEQUENCE</scope>
</reference>
<keyword evidence="4 5" id="KW-0472">Membrane</keyword>
<evidence type="ECO:0000256" key="5">
    <source>
        <dbReference type="SAM" id="Phobius"/>
    </source>
</evidence>
<dbReference type="PANTHER" id="PTHR10846">
    <property type="entry name" value="SODIUM/POTASSIUM/CALCIUM EXCHANGER"/>
    <property type="match status" value="1"/>
</dbReference>
<evidence type="ECO:0000259" key="6">
    <source>
        <dbReference type="Pfam" id="PF01699"/>
    </source>
</evidence>
<comment type="subcellular location">
    <subcellularLocation>
        <location evidence="1">Membrane</location>
        <topology evidence="1">Multi-pass membrane protein</topology>
    </subcellularLocation>
</comment>
<dbReference type="Gene3D" id="1.20.1420.30">
    <property type="entry name" value="NCX, central ion-binding region"/>
    <property type="match status" value="1"/>
</dbReference>